<dbReference type="EMBL" id="RKHY01000001">
    <property type="protein sequence ID" value="ROS38544.1"/>
    <property type="molecule type" value="Genomic_DNA"/>
</dbReference>
<dbReference type="Gene3D" id="3.30.70.100">
    <property type="match status" value="1"/>
</dbReference>
<gene>
    <name evidence="2" type="ORF">EDD35_0827</name>
</gene>
<feature type="domain" description="ABM" evidence="1">
    <location>
        <begin position="2"/>
        <end position="93"/>
    </location>
</feature>
<dbReference type="GO" id="GO:0004497">
    <property type="term" value="F:monooxygenase activity"/>
    <property type="evidence" value="ECO:0007669"/>
    <property type="project" value="UniProtKB-KW"/>
</dbReference>
<comment type="caution">
    <text evidence="2">The sequence shown here is derived from an EMBL/GenBank/DDBJ whole genome shotgun (WGS) entry which is preliminary data.</text>
</comment>
<dbReference type="InterPro" id="IPR007138">
    <property type="entry name" value="ABM_dom"/>
</dbReference>
<keyword evidence="2" id="KW-0503">Monooxygenase</keyword>
<dbReference type="AlphaFoldDB" id="A0A3N2GPJ3"/>
<name>A0A3N2GPJ3_9PSEU</name>
<accession>A0A3N2GPJ3</accession>
<evidence type="ECO:0000313" key="2">
    <source>
        <dbReference type="EMBL" id="ROS38544.1"/>
    </source>
</evidence>
<evidence type="ECO:0000259" key="1">
    <source>
        <dbReference type="PROSITE" id="PS51725"/>
    </source>
</evidence>
<keyword evidence="3" id="KW-1185">Reference proteome</keyword>
<dbReference type="Pfam" id="PF03992">
    <property type="entry name" value="ABM"/>
    <property type="match status" value="1"/>
</dbReference>
<protein>
    <submittedName>
        <fullName evidence="2">Quinol monooxygenase YgiN</fullName>
    </submittedName>
</protein>
<proteinExistence type="predicted"/>
<sequence>MIFITAKFRVKDEHADRWPEIAREFTAATRAEPGCLWFEWSRSLDDPAEYVLVEAFRDADAGARHVGSAHFRAAQETLPRHLAETPRIVNTVVDQDDWSHLGELAVRD</sequence>
<reference evidence="2 3" key="1">
    <citation type="submission" date="2018-11" db="EMBL/GenBank/DDBJ databases">
        <title>Sequencing the genomes of 1000 actinobacteria strains.</title>
        <authorList>
            <person name="Klenk H.-P."/>
        </authorList>
    </citation>
    <scope>NUCLEOTIDE SEQUENCE [LARGE SCALE GENOMIC DNA]</scope>
    <source>
        <strain evidence="2 3">DSM 44348</strain>
    </source>
</reference>
<dbReference type="RefSeq" id="WP_123682899.1">
    <property type="nucleotide sequence ID" value="NZ_RKHY01000001.1"/>
</dbReference>
<dbReference type="PANTHER" id="PTHR33336:SF3">
    <property type="entry name" value="ABM DOMAIN-CONTAINING PROTEIN"/>
    <property type="match status" value="1"/>
</dbReference>
<dbReference type="SUPFAM" id="SSF54909">
    <property type="entry name" value="Dimeric alpha+beta barrel"/>
    <property type="match status" value="1"/>
</dbReference>
<keyword evidence="2" id="KW-0560">Oxidoreductase</keyword>
<evidence type="ECO:0000313" key="3">
    <source>
        <dbReference type="Proteomes" id="UP000274843"/>
    </source>
</evidence>
<dbReference type="InterPro" id="IPR011008">
    <property type="entry name" value="Dimeric_a/b-barrel"/>
</dbReference>
<dbReference type="Proteomes" id="UP000274843">
    <property type="component" value="Unassembled WGS sequence"/>
</dbReference>
<dbReference type="GeneID" id="301842295"/>
<dbReference type="PROSITE" id="PS51725">
    <property type="entry name" value="ABM"/>
    <property type="match status" value="1"/>
</dbReference>
<dbReference type="PANTHER" id="PTHR33336">
    <property type="entry name" value="QUINOL MONOOXYGENASE YGIN-RELATED"/>
    <property type="match status" value="1"/>
</dbReference>
<organism evidence="2 3">
    <name type="scientific">Amycolatopsis thermoflava</name>
    <dbReference type="NCBI Taxonomy" id="84480"/>
    <lineage>
        <taxon>Bacteria</taxon>
        <taxon>Bacillati</taxon>
        <taxon>Actinomycetota</taxon>
        <taxon>Actinomycetes</taxon>
        <taxon>Pseudonocardiales</taxon>
        <taxon>Pseudonocardiaceae</taxon>
        <taxon>Amycolatopsis</taxon>
        <taxon>Amycolatopsis methanolica group</taxon>
    </lineage>
</organism>
<dbReference type="InterPro" id="IPR050744">
    <property type="entry name" value="AI-2_Isomerase_LsrG"/>
</dbReference>